<comment type="similarity">
    <text evidence="3">Belongs to the bacterial ribosomal protein bL31 family.</text>
</comment>
<reference evidence="5" key="1">
    <citation type="submission" date="2017-09" db="EMBL/GenBank/DDBJ databases">
        <title>Depth-based differentiation of microbial function through sediment-hosted aquifers and enrichment of novel symbionts in the deep terrestrial subsurface.</title>
        <authorList>
            <person name="Probst A.J."/>
            <person name="Ladd B."/>
            <person name="Jarett J.K."/>
            <person name="Geller-Mcgrath D.E."/>
            <person name="Sieber C.M.K."/>
            <person name="Emerson J.B."/>
            <person name="Anantharaman K."/>
            <person name="Thomas B.C."/>
            <person name="Malmstrom R."/>
            <person name="Stieglmeier M."/>
            <person name="Klingl A."/>
            <person name="Woyke T."/>
            <person name="Ryan C.M."/>
            <person name="Banfield J.F."/>
        </authorList>
    </citation>
    <scope>NUCLEOTIDE SEQUENCE [LARGE SCALE GENOMIC DNA]</scope>
</reference>
<keyword evidence="1 3" id="KW-0689">Ribosomal protein</keyword>
<dbReference type="NCBIfam" id="TIGR00105">
    <property type="entry name" value="L31"/>
    <property type="match status" value="1"/>
</dbReference>
<dbReference type="PANTHER" id="PTHR33280">
    <property type="entry name" value="50S RIBOSOMAL PROTEIN L31, CHLOROPLASTIC"/>
    <property type="match status" value="1"/>
</dbReference>
<dbReference type="InterPro" id="IPR042105">
    <property type="entry name" value="Ribosomal_bL31_sf"/>
</dbReference>
<dbReference type="AlphaFoldDB" id="A0A2M7CIQ3"/>
<evidence type="ECO:0000313" key="5">
    <source>
        <dbReference type="Proteomes" id="UP000229966"/>
    </source>
</evidence>
<dbReference type="Gene3D" id="4.10.830.30">
    <property type="entry name" value="Ribosomal protein L31"/>
    <property type="match status" value="1"/>
</dbReference>
<dbReference type="PRINTS" id="PR01249">
    <property type="entry name" value="RIBOSOMALL31"/>
</dbReference>
<accession>A0A2M7CIQ3</accession>
<evidence type="ECO:0000256" key="2">
    <source>
        <dbReference type="ARBA" id="ARBA00023274"/>
    </source>
</evidence>
<comment type="caution">
    <text evidence="4">The sequence shown here is derived from an EMBL/GenBank/DDBJ whole genome shotgun (WGS) entry which is preliminary data.</text>
</comment>
<dbReference type="Proteomes" id="UP000229966">
    <property type="component" value="Unassembled WGS sequence"/>
</dbReference>
<gene>
    <name evidence="4" type="ORF">COS38_01270</name>
</gene>
<evidence type="ECO:0000256" key="3">
    <source>
        <dbReference type="RuleBase" id="RU000564"/>
    </source>
</evidence>
<dbReference type="PANTHER" id="PTHR33280:SF1">
    <property type="entry name" value="LARGE RIBOSOMAL SUBUNIT PROTEIN BL31C"/>
    <property type="match status" value="1"/>
</dbReference>
<evidence type="ECO:0000256" key="1">
    <source>
        <dbReference type="ARBA" id="ARBA00022980"/>
    </source>
</evidence>
<dbReference type="SUPFAM" id="SSF143800">
    <property type="entry name" value="L28p-like"/>
    <property type="match status" value="1"/>
</dbReference>
<dbReference type="EMBL" id="PEUM01000033">
    <property type="protein sequence ID" value="PIV25508.1"/>
    <property type="molecule type" value="Genomic_DNA"/>
</dbReference>
<dbReference type="GO" id="GO:1990904">
    <property type="term" value="C:ribonucleoprotein complex"/>
    <property type="evidence" value="ECO:0007669"/>
    <property type="project" value="UniProtKB-KW"/>
</dbReference>
<organism evidence="4 5">
    <name type="scientific">Candidatus Berkelbacteria bacterium CG03_land_8_20_14_0_80_40_36</name>
    <dbReference type="NCBI Taxonomy" id="1974509"/>
    <lineage>
        <taxon>Bacteria</taxon>
        <taxon>Candidatus Berkelbacteria</taxon>
    </lineage>
</organism>
<evidence type="ECO:0000313" key="4">
    <source>
        <dbReference type="EMBL" id="PIV25508.1"/>
    </source>
</evidence>
<dbReference type="NCBIfam" id="NF000612">
    <property type="entry name" value="PRK00019.1"/>
    <property type="match status" value="1"/>
</dbReference>
<keyword evidence="2 3" id="KW-0687">Ribonucleoprotein</keyword>
<name>A0A2M7CIQ3_9BACT</name>
<sequence>MSAAADKKQKVLEKPVYFEETIIKCACGAEHKVGSTRKDIKVEICSACHPFFTGNQKFIDTAGQVDKFTARMKKFEAFKAKKLTKKPVKAVAKKAVVKKN</sequence>
<dbReference type="GO" id="GO:0005840">
    <property type="term" value="C:ribosome"/>
    <property type="evidence" value="ECO:0007669"/>
    <property type="project" value="UniProtKB-KW"/>
</dbReference>
<protein>
    <recommendedName>
        <fullName evidence="3">50S ribosomal protein L31</fullName>
    </recommendedName>
</protein>
<dbReference type="GO" id="GO:0003735">
    <property type="term" value="F:structural constituent of ribosome"/>
    <property type="evidence" value="ECO:0007669"/>
    <property type="project" value="InterPro"/>
</dbReference>
<dbReference type="InterPro" id="IPR002150">
    <property type="entry name" value="Ribosomal_bL31"/>
</dbReference>
<dbReference type="InterPro" id="IPR034704">
    <property type="entry name" value="Ribosomal_bL28/bL31-like_sf"/>
</dbReference>
<proteinExistence type="inferred from homology"/>
<dbReference type="PROSITE" id="PS01143">
    <property type="entry name" value="RIBOSOMAL_L31"/>
    <property type="match status" value="1"/>
</dbReference>
<dbReference type="Pfam" id="PF01197">
    <property type="entry name" value="Ribosomal_L31"/>
    <property type="match status" value="1"/>
</dbReference>
<dbReference type="GO" id="GO:0006412">
    <property type="term" value="P:translation"/>
    <property type="evidence" value="ECO:0007669"/>
    <property type="project" value="InterPro"/>
</dbReference>